<dbReference type="AlphaFoldDB" id="A0A521F231"/>
<evidence type="ECO:0000313" key="4">
    <source>
        <dbReference type="Proteomes" id="UP000316030"/>
    </source>
</evidence>
<evidence type="ECO:0000313" key="3">
    <source>
        <dbReference type="EMBL" id="SMO90244.1"/>
    </source>
</evidence>
<dbReference type="InterPro" id="IPR025110">
    <property type="entry name" value="AMP-bd_C"/>
</dbReference>
<dbReference type="InterPro" id="IPR000873">
    <property type="entry name" value="AMP-dep_synth/lig_dom"/>
</dbReference>
<evidence type="ECO:0000259" key="2">
    <source>
        <dbReference type="Pfam" id="PF13193"/>
    </source>
</evidence>
<dbReference type="GO" id="GO:0016878">
    <property type="term" value="F:acid-thiol ligase activity"/>
    <property type="evidence" value="ECO:0007669"/>
    <property type="project" value="UniProtKB-ARBA"/>
</dbReference>
<feature type="domain" description="AMP-dependent synthetase/ligase" evidence="1">
    <location>
        <begin position="48"/>
        <end position="406"/>
    </location>
</feature>
<dbReference type="SUPFAM" id="SSF56801">
    <property type="entry name" value="Acetyl-CoA synthetase-like"/>
    <property type="match status" value="1"/>
</dbReference>
<dbReference type="InterPro" id="IPR050237">
    <property type="entry name" value="ATP-dep_AMP-bd_enzyme"/>
</dbReference>
<dbReference type="PANTHER" id="PTHR43767">
    <property type="entry name" value="LONG-CHAIN-FATTY-ACID--COA LIGASE"/>
    <property type="match status" value="1"/>
</dbReference>
<dbReference type="InterPro" id="IPR045851">
    <property type="entry name" value="AMP-bd_C_sf"/>
</dbReference>
<dbReference type="OrthoDB" id="9803968at2"/>
<protein>
    <submittedName>
        <fullName evidence="3">Acyl-CoA synthetase (AMP-forming)/AMP-acid ligase II</fullName>
    </submittedName>
</protein>
<keyword evidence="3" id="KW-0436">Ligase</keyword>
<dbReference type="Pfam" id="PF13193">
    <property type="entry name" value="AMP-binding_C"/>
    <property type="match status" value="1"/>
</dbReference>
<dbReference type="PANTHER" id="PTHR43767:SF1">
    <property type="entry name" value="NONRIBOSOMAL PEPTIDE SYNTHASE PES1 (EUROFUNG)-RELATED"/>
    <property type="match status" value="1"/>
</dbReference>
<gene>
    <name evidence="3" type="ORF">SAMN06265173_1233</name>
</gene>
<dbReference type="InterPro" id="IPR042099">
    <property type="entry name" value="ANL_N_sf"/>
</dbReference>
<accession>A0A521F231</accession>
<reference evidence="3 4" key="1">
    <citation type="submission" date="2017-05" db="EMBL/GenBank/DDBJ databases">
        <authorList>
            <person name="Varghese N."/>
            <person name="Submissions S."/>
        </authorList>
    </citation>
    <scope>NUCLEOTIDE SEQUENCE [LARGE SCALE GENOMIC DNA]</scope>
    <source>
        <strain evidence="3 4">DSM 29506</strain>
    </source>
</reference>
<organism evidence="3 4">
    <name type="scientific">Thalassovita litoralis</name>
    <dbReference type="NCBI Taxonomy" id="1010611"/>
    <lineage>
        <taxon>Bacteria</taxon>
        <taxon>Pseudomonadati</taxon>
        <taxon>Pseudomonadota</taxon>
        <taxon>Alphaproteobacteria</taxon>
        <taxon>Rhodobacterales</taxon>
        <taxon>Roseobacteraceae</taxon>
        <taxon>Thalassovita</taxon>
    </lineage>
</organism>
<keyword evidence="4" id="KW-1185">Reference proteome</keyword>
<name>A0A521F231_9RHOB</name>
<dbReference type="Gene3D" id="3.30.300.30">
    <property type="match status" value="1"/>
</dbReference>
<dbReference type="Gene3D" id="3.40.50.12780">
    <property type="entry name" value="N-terminal domain of ligase-like"/>
    <property type="match status" value="1"/>
</dbReference>
<sequence>MVFREDKGVGELTDQNLRWEAPLRRERHYGNRVVACYPDRPANVYAMFAQAVAKCPDNTAIVFGDQRLTYAMLSDQVARVAAGLAARGLGQGDRIALLLGNGIPFVVVVYAAAQIGAVAVPLSTRDQRPGLLHALTNSGAKAIVTDDEFTHLVPDAADAPDLVIRLSVGGADGFEEYQALLAAQPMIGVAEVAEEDPAFILYTSGTTGVPKGAMLTGLGVVHSATNFIQIMDLGPDDCTILVVPMNHVTGLVAGILTILRAAGTLVVMREFAVQPFLETAAREGLTFSVLVPAMYNLCLHRATLSDYDLSAWRIGGYGGAPMPAATIERMADALPGLGLMNVYGATELSSPATAMPVSETAQRRLSVGLPVPGAEICVMDNDGRELPAGETGELWIRGAMTVPGYWNNPEATEREFVAGFWKSGDMGMIDQQGFVHVQDRKKDMVNRGGHKIFSSEVESVLTAYPGVFEAAVVAKPCPILGERVHAVLSVAAGGIDEEGLNQHCAERLSDYKCPESFTLQETPLPRNANGKIMKREIRIELGYA</sequence>
<dbReference type="Proteomes" id="UP000316030">
    <property type="component" value="Unassembled WGS sequence"/>
</dbReference>
<evidence type="ECO:0000259" key="1">
    <source>
        <dbReference type="Pfam" id="PF00501"/>
    </source>
</evidence>
<dbReference type="PROSITE" id="PS00455">
    <property type="entry name" value="AMP_BINDING"/>
    <property type="match status" value="1"/>
</dbReference>
<feature type="domain" description="AMP-binding enzyme C-terminal" evidence="2">
    <location>
        <begin position="456"/>
        <end position="531"/>
    </location>
</feature>
<proteinExistence type="predicted"/>
<dbReference type="InterPro" id="IPR020845">
    <property type="entry name" value="AMP-binding_CS"/>
</dbReference>
<dbReference type="Pfam" id="PF00501">
    <property type="entry name" value="AMP-binding"/>
    <property type="match status" value="1"/>
</dbReference>
<dbReference type="EMBL" id="FXTO01000023">
    <property type="protein sequence ID" value="SMO90244.1"/>
    <property type="molecule type" value="Genomic_DNA"/>
</dbReference>